<reference evidence="2 3" key="1">
    <citation type="submission" date="2020-03" db="EMBL/GenBank/DDBJ databases">
        <title>The genome sequence of Microvirga sp. c23x22.</title>
        <authorList>
            <person name="Zhang X."/>
        </authorList>
    </citation>
    <scope>NUCLEOTIDE SEQUENCE [LARGE SCALE GENOMIC DNA]</scope>
    <source>
        <strain evidence="3">c23x22</strain>
    </source>
</reference>
<feature type="transmembrane region" description="Helical" evidence="1">
    <location>
        <begin position="46"/>
        <end position="67"/>
    </location>
</feature>
<evidence type="ECO:0000313" key="3">
    <source>
        <dbReference type="Proteomes" id="UP000707352"/>
    </source>
</evidence>
<evidence type="ECO:0000313" key="2">
    <source>
        <dbReference type="EMBL" id="NIX76743.1"/>
    </source>
</evidence>
<dbReference type="Proteomes" id="UP000707352">
    <property type="component" value="Unassembled WGS sequence"/>
</dbReference>
<keyword evidence="1" id="KW-1133">Transmembrane helix</keyword>
<dbReference type="RefSeq" id="WP_167672659.1">
    <property type="nucleotide sequence ID" value="NZ_JAATJS010000003.1"/>
</dbReference>
<accession>A0ABX0VB72</accession>
<comment type="caution">
    <text evidence="2">The sequence shown here is derived from an EMBL/GenBank/DDBJ whole genome shotgun (WGS) entry which is preliminary data.</text>
</comment>
<name>A0ABX0VB72_9HYPH</name>
<dbReference type="EMBL" id="JAATJS010000003">
    <property type="protein sequence ID" value="NIX76743.1"/>
    <property type="molecule type" value="Genomic_DNA"/>
</dbReference>
<feature type="transmembrane region" description="Helical" evidence="1">
    <location>
        <begin position="79"/>
        <end position="100"/>
    </location>
</feature>
<keyword evidence="3" id="KW-1185">Reference proteome</keyword>
<gene>
    <name evidence="2" type="ORF">HB375_08965</name>
</gene>
<sequence>MLAATIKALAAIIIYAAVSGFAAWNGAEILGRLGLFGSGHESGKELGIIFVGFPALWFVLFMLLFAVRGWPLVGFLEGWRGFAFAILAFLVICVAFYAWILSRP</sequence>
<keyword evidence="1" id="KW-0812">Transmembrane</keyword>
<protein>
    <submittedName>
        <fullName evidence="2">Uncharacterized protein</fullName>
    </submittedName>
</protein>
<proteinExistence type="predicted"/>
<keyword evidence="1" id="KW-0472">Membrane</keyword>
<evidence type="ECO:0000256" key="1">
    <source>
        <dbReference type="SAM" id="Phobius"/>
    </source>
</evidence>
<organism evidence="2 3">
    <name type="scientific">Microvirga terricola</name>
    <dbReference type="NCBI Taxonomy" id="2719797"/>
    <lineage>
        <taxon>Bacteria</taxon>
        <taxon>Pseudomonadati</taxon>
        <taxon>Pseudomonadota</taxon>
        <taxon>Alphaproteobacteria</taxon>
        <taxon>Hyphomicrobiales</taxon>
        <taxon>Methylobacteriaceae</taxon>
        <taxon>Microvirga</taxon>
    </lineage>
</organism>